<organism evidence="10 11">
    <name type="scientific">Fibrobacter succinogenes</name>
    <name type="common">Bacteroides succinogenes</name>
    <dbReference type="NCBI Taxonomy" id="833"/>
    <lineage>
        <taxon>Bacteria</taxon>
        <taxon>Pseudomonadati</taxon>
        <taxon>Fibrobacterota</taxon>
        <taxon>Fibrobacteria</taxon>
        <taxon>Fibrobacterales</taxon>
        <taxon>Fibrobacteraceae</taxon>
        <taxon>Fibrobacter</taxon>
    </lineage>
</organism>
<keyword evidence="2" id="KW-0624">Polysaccharide degradation</keyword>
<name>A0A380S7H3_FIBSU</name>
<dbReference type="InterPro" id="IPR000772">
    <property type="entry name" value="Ricin_B_lectin"/>
</dbReference>
<dbReference type="InterPro" id="IPR035992">
    <property type="entry name" value="Ricin_B-like_lectins"/>
</dbReference>
<evidence type="ECO:0000256" key="2">
    <source>
        <dbReference type="ARBA" id="ARBA00022651"/>
    </source>
</evidence>
<dbReference type="Pfam" id="PF14200">
    <property type="entry name" value="RicinB_lectin_2"/>
    <property type="match status" value="1"/>
</dbReference>
<keyword evidence="3 8" id="KW-0378">Hydrolase</keyword>
<proteinExistence type="inferred from homology"/>
<protein>
    <submittedName>
        <fullName evidence="10">Glycosyl hydrolases family 43</fullName>
    </submittedName>
</protein>
<keyword evidence="5 8" id="KW-0326">Glycosidase</keyword>
<dbReference type="AlphaFoldDB" id="A0A380S7H3"/>
<evidence type="ECO:0000256" key="7">
    <source>
        <dbReference type="PIRSR" id="PIRSR606710-2"/>
    </source>
</evidence>
<feature type="active site" description="Proton acceptor" evidence="6">
    <location>
        <position position="38"/>
    </location>
</feature>
<dbReference type="GO" id="GO:0004553">
    <property type="term" value="F:hydrolase activity, hydrolyzing O-glycosyl compounds"/>
    <property type="evidence" value="ECO:0007669"/>
    <property type="project" value="InterPro"/>
</dbReference>
<dbReference type="Gene3D" id="2.80.10.50">
    <property type="match status" value="1"/>
</dbReference>
<dbReference type="InterPro" id="IPR023296">
    <property type="entry name" value="Glyco_hydro_beta-prop_sf"/>
</dbReference>
<evidence type="ECO:0000256" key="8">
    <source>
        <dbReference type="RuleBase" id="RU361187"/>
    </source>
</evidence>
<keyword evidence="4" id="KW-0119">Carbohydrate metabolism</keyword>
<feature type="active site" description="Proton donor" evidence="6">
    <location>
        <position position="208"/>
    </location>
</feature>
<gene>
    <name evidence="10" type="ORF">SAMN05661053_2612</name>
</gene>
<accession>A0A380S7H3</accession>
<dbReference type="Proteomes" id="UP000255423">
    <property type="component" value="Unassembled WGS sequence"/>
</dbReference>
<evidence type="ECO:0000256" key="4">
    <source>
        <dbReference type="ARBA" id="ARBA00023277"/>
    </source>
</evidence>
<dbReference type="Gene3D" id="2.115.10.20">
    <property type="entry name" value="Glycosyl hydrolase domain, family 43"/>
    <property type="match status" value="1"/>
</dbReference>
<dbReference type="SUPFAM" id="SSF75005">
    <property type="entry name" value="Arabinanase/levansucrase/invertase"/>
    <property type="match status" value="1"/>
</dbReference>
<dbReference type="InterPro" id="IPR006710">
    <property type="entry name" value="Glyco_hydro_43"/>
</dbReference>
<dbReference type="PANTHER" id="PTHR43772">
    <property type="entry name" value="ENDO-1,4-BETA-XYLANASE"/>
    <property type="match status" value="1"/>
</dbReference>
<evidence type="ECO:0000256" key="3">
    <source>
        <dbReference type="ARBA" id="ARBA00022801"/>
    </source>
</evidence>
<evidence type="ECO:0000256" key="1">
    <source>
        <dbReference type="ARBA" id="ARBA00009865"/>
    </source>
</evidence>
<dbReference type="CDD" id="cd00161">
    <property type="entry name" value="beta-trefoil_Ricin-like"/>
    <property type="match status" value="1"/>
</dbReference>
<dbReference type="Pfam" id="PF04616">
    <property type="entry name" value="Glyco_hydro_43"/>
    <property type="match status" value="1"/>
</dbReference>
<feature type="domain" description="Ricin B lectin" evidence="9">
    <location>
        <begin position="319"/>
        <end position="380"/>
    </location>
</feature>
<dbReference type="GO" id="GO:0045493">
    <property type="term" value="P:xylan catabolic process"/>
    <property type="evidence" value="ECO:0007669"/>
    <property type="project" value="UniProtKB-KW"/>
</dbReference>
<dbReference type="CDD" id="cd18618">
    <property type="entry name" value="GH43_Xsa43E-like"/>
    <property type="match status" value="1"/>
</dbReference>
<dbReference type="PANTHER" id="PTHR43772:SF2">
    <property type="entry name" value="PUTATIVE (AFU_ORTHOLOGUE AFUA_2G04480)-RELATED"/>
    <property type="match status" value="1"/>
</dbReference>
<dbReference type="SUPFAM" id="SSF50370">
    <property type="entry name" value="Ricin B-like lectins"/>
    <property type="match status" value="1"/>
</dbReference>
<dbReference type="InterPro" id="IPR052176">
    <property type="entry name" value="Glycosyl_Hydrlase_43_Enz"/>
</dbReference>
<evidence type="ECO:0000259" key="9">
    <source>
        <dbReference type="Pfam" id="PF14200"/>
    </source>
</evidence>
<dbReference type="EMBL" id="UHJL01000004">
    <property type="protein sequence ID" value="SUQ25817.1"/>
    <property type="molecule type" value="Genomic_DNA"/>
</dbReference>
<reference evidence="10 11" key="1">
    <citation type="submission" date="2017-08" db="EMBL/GenBank/DDBJ databases">
        <authorList>
            <person name="de Groot N.N."/>
        </authorList>
    </citation>
    <scope>NUCLEOTIDE SEQUENCE [LARGE SCALE GENOMIC DNA]</scope>
    <source>
        <strain evidence="10 11">HM2</strain>
    </source>
</reference>
<evidence type="ECO:0000256" key="5">
    <source>
        <dbReference type="ARBA" id="ARBA00023295"/>
    </source>
</evidence>
<evidence type="ECO:0000313" key="11">
    <source>
        <dbReference type="Proteomes" id="UP000255423"/>
    </source>
</evidence>
<evidence type="ECO:0000256" key="6">
    <source>
        <dbReference type="PIRSR" id="PIRSR606710-1"/>
    </source>
</evidence>
<keyword evidence="2" id="KW-0858">Xylan degradation</keyword>
<sequence length="552" mass="60491">MYGLGNALRGGFVGVGLSLAVGAFAASNPVVTNMFTADPAGLVYNDTMYIFTRHDEAPAGHEGYIMNDWHIFSSGDMDTWVDRGAALSIRSFNWARGSAWASQTIERNGKFYWYVTVHDGRDFAVGVAVADHPAGPYKDAIGKALITSDMTPANSGVNYDIDPTVFIDDDGQAYIYWGNGAVMGYRLKENMVELQGNMFNVTPPSFTEAPYVHKRNGYYFLTYAYGWEERIGQATMKSPTGPVSNSKVIVGYNKNSNTSHQAFVEFHNQWYYIYHTGAIGGSFRRALCVDYAYYENDSTIANITMTDAGVKKVDHAPIRDGVYRIKARHSGLSLEDAASAVIQMDSEESESQLWALKRIDGYTYTLRNIETGKYLSFGKGNLLDTARTVDAENRIVIENFNVDDGYRLYADTASEYLGDVLNISTEAGMPLVVWKQTGTQNQSFKFEYMGDESAYSSSSVEVAPESSSSEAVSSSSTEITSLVAASGNLGARIIGVSRADGLRFSQAADYALMNLHGMVVARGHAAQVAVKNLAPGAYVVRFGGRIQKIELR</sequence>
<dbReference type="RefSeq" id="WP_109573475.1">
    <property type="nucleotide sequence ID" value="NZ_UHJL01000004.1"/>
</dbReference>
<comment type="similarity">
    <text evidence="1 8">Belongs to the glycosyl hydrolase 43 family.</text>
</comment>
<evidence type="ECO:0000313" key="10">
    <source>
        <dbReference type="EMBL" id="SUQ25817.1"/>
    </source>
</evidence>
<feature type="site" description="Important for catalytic activity, responsible for pKa modulation of the active site Glu and correct orientation of both the proton donor and substrate" evidence="7">
    <location>
        <position position="162"/>
    </location>
</feature>